<dbReference type="GO" id="GO:0016251">
    <property type="term" value="F:RNA polymerase II general transcription initiation factor activity"/>
    <property type="evidence" value="ECO:0007669"/>
    <property type="project" value="TreeGrafter"/>
</dbReference>
<dbReference type="PANTHER" id="PTHR13011:SF0">
    <property type="entry name" value="GENERAL TRANSCRIPTION FACTOR IIF SUBUNIT 1"/>
    <property type="match status" value="1"/>
</dbReference>
<evidence type="ECO:0000256" key="5">
    <source>
        <dbReference type="ARBA" id="ARBA00023163"/>
    </source>
</evidence>
<feature type="compositionally biased region" description="Polar residues" evidence="8">
    <location>
        <begin position="720"/>
        <end position="730"/>
    </location>
</feature>
<feature type="compositionally biased region" description="Polar residues" evidence="8">
    <location>
        <begin position="524"/>
        <end position="541"/>
    </location>
</feature>
<dbReference type="GO" id="GO:0006367">
    <property type="term" value="P:transcription initiation at RNA polymerase II promoter"/>
    <property type="evidence" value="ECO:0007669"/>
    <property type="project" value="InterPro"/>
</dbReference>
<comment type="caution">
    <text evidence="9">The sequence shown here is derived from an EMBL/GenBank/DDBJ whole genome shotgun (WGS) entry which is preliminary data.</text>
</comment>
<feature type="compositionally biased region" description="Polar residues" evidence="8">
    <location>
        <begin position="232"/>
        <end position="253"/>
    </location>
</feature>
<keyword evidence="4 7" id="KW-0238">DNA-binding</keyword>
<dbReference type="EMBL" id="CAJVPV010004035">
    <property type="protein sequence ID" value="CAG8565255.1"/>
    <property type="molecule type" value="Genomic_DNA"/>
</dbReference>
<evidence type="ECO:0000256" key="1">
    <source>
        <dbReference type="ARBA" id="ARBA00004123"/>
    </source>
</evidence>
<name>A0A9N9FYP4_9GLOM</name>
<feature type="region of interest" description="Disordered" evidence="8">
    <location>
        <begin position="1"/>
        <end position="20"/>
    </location>
</feature>
<dbReference type="OrthoDB" id="2416589at2759"/>
<dbReference type="GO" id="GO:0001096">
    <property type="term" value="F:TFIIF-class transcription factor complex binding"/>
    <property type="evidence" value="ECO:0007669"/>
    <property type="project" value="TreeGrafter"/>
</dbReference>
<keyword evidence="5 7" id="KW-0804">Transcription</keyword>
<evidence type="ECO:0000256" key="6">
    <source>
        <dbReference type="ARBA" id="ARBA00023242"/>
    </source>
</evidence>
<dbReference type="SUPFAM" id="SSF50916">
    <property type="entry name" value="Rap30/74 interaction domains"/>
    <property type="match status" value="1"/>
</dbReference>
<keyword evidence="6 7" id="KW-0539">Nucleus</keyword>
<keyword evidence="3 7" id="KW-0805">Transcription regulation</keyword>
<comment type="subcellular location">
    <subcellularLocation>
        <location evidence="1 7">Nucleus</location>
    </subcellularLocation>
</comment>
<reference evidence="9" key="1">
    <citation type="submission" date="2021-06" db="EMBL/GenBank/DDBJ databases">
        <authorList>
            <person name="Kallberg Y."/>
            <person name="Tangrot J."/>
            <person name="Rosling A."/>
        </authorList>
    </citation>
    <scope>NUCLEOTIDE SEQUENCE</scope>
    <source>
        <strain evidence="9">CL551</strain>
    </source>
</reference>
<feature type="compositionally biased region" description="Polar residues" evidence="8">
    <location>
        <begin position="578"/>
        <end position="589"/>
    </location>
</feature>
<feature type="compositionally biased region" description="Basic and acidic residues" evidence="8">
    <location>
        <begin position="512"/>
        <end position="521"/>
    </location>
</feature>
<evidence type="ECO:0000256" key="7">
    <source>
        <dbReference type="RuleBase" id="RU366044"/>
    </source>
</evidence>
<dbReference type="PANTHER" id="PTHR13011">
    <property type="entry name" value="TFIIF-ALPHA"/>
    <property type="match status" value="1"/>
</dbReference>
<dbReference type="InterPro" id="IPR011039">
    <property type="entry name" value="TFIIF_interaction"/>
</dbReference>
<gene>
    <name evidence="9" type="ORF">AMORRO_LOCUS6207</name>
</gene>
<feature type="region of interest" description="Disordered" evidence="8">
    <location>
        <begin position="227"/>
        <end position="253"/>
    </location>
</feature>
<protein>
    <recommendedName>
        <fullName evidence="7">Transcription initiation factor IIF subunit alpha</fullName>
    </recommendedName>
</protein>
<dbReference type="Proteomes" id="UP000789342">
    <property type="component" value="Unassembled WGS sequence"/>
</dbReference>
<evidence type="ECO:0000256" key="8">
    <source>
        <dbReference type="SAM" id="MobiDB-lite"/>
    </source>
</evidence>
<organism evidence="9 10">
    <name type="scientific">Acaulospora morrowiae</name>
    <dbReference type="NCBI Taxonomy" id="94023"/>
    <lineage>
        <taxon>Eukaryota</taxon>
        <taxon>Fungi</taxon>
        <taxon>Fungi incertae sedis</taxon>
        <taxon>Mucoromycota</taxon>
        <taxon>Glomeromycotina</taxon>
        <taxon>Glomeromycetes</taxon>
        <taxon>Diversisporales</taxon>
        <taxon>Acaulosporaceae</taxon>
        <taxon>Acaulospora</taxon>
    </lineage>
</organism>
<evidence type="ECO:0000256" key="2">
    <source>
        <dbReference type="ARBA" id="ARBA00005249"/>
    </source>
</evidence>
<comment type="function">
    <text evidence="7">TFIIF is a general transcription initiation factor that binds to RNA polymerase II and helps to recruit it to the initiation complex in collaboration with TFIIB. It promotes transcription elongation.</text>
</comment>
<dbReference type="GO" id="GO:0032968">
    <property type="term" value="P:positive regulation of transcription elongation by RNA polymerase II"/>
    <property type="evidence" value="ECO:0007669"/>
    <property type="project" value="InterPro"/>
</dbReference>
<dbReference type="GO" id="GO:0003677">
    <property type="term" value="F:DNA binding"/>
    <property type="evidence" value="ECO:0007669"/>
    <property type="project" value="UniProtKB-KW"/>
</dbReference>
<feature type="region of interest" description="Disordered" evidence="8">
    <location>
        <begin position="390"/>
        <end position="734"/>
    </location>
</feature>
<feature type="compositionally biased region" description="Low complexity" evidence="8">
    <location>
        <begin position="488"/>
        <end position="504"/>
    </location>
</feature>
<dbReference type="GO" id="GO:0005674">
    <property type="term" value="C:transcription factor TFIIF complex"/>
    <property type="evidence" value="ECO:0007669"/>
    <property type="project" value="TreeGrafter"/>
</dbReference>
<evidence type="ECO:0000313" key="9">
    <source>
        <dbReference type="EMBL" id="CAG8565255.1"/>
    </source>
</evidence>
<feature type="compositionally biased region" description="Polar residues" evidence="8">
    <location>
        <begin position="1"/>
        <end position="12"/>
    </location>
</feature>
<feature type="compositionally biased region" description="Basic and acidic residues" evidence="8">
    <location>
        <begin position="678"/>
        <end position="701"/>
    </location>
</feature>
<sequence length="790" mass="86219">MSGRHSVNQFDTNGRPILPNSQQVLHGQITNIQNIPGTQQSSMSLPSNAIMPGLPNQSGMLRHSVQNPIEVIRPGTTVPVSIRQPANNRSQNALNPEVLIGSGAQQMIPLLTDNTTNNVQSRPPTQMPSVNQIHGRPHNIASGTTIKQPVVSNFNSANRPPPAGKILPRNIQRPKMFEMPKPQLTLKAEYIITPSSIVGKKKLSVMRIRGQKVDLTKLNAPVKLHRRDPEAPTQNGGINNRQNQSIVPGNKSAQVLPPTTGTADASLIAPYAGARQNKKNLFKKKTTQVFLADPKSRELRAEESIPWVLEDFGGENTFIGDYIGGDSAKYCVLLKKGDKFRFVPVHRFYEFQRKLKIRTLTIEEAEEQMARAKKMDNDRWLMRRFGKGKEAEDNEGGIYDPKSSIKTDLPDDANPLIDDETKEVGKLKAKAKRPFELNDPSLSDEGDELTTEGKQMKKLIRELDDNDVYESDRESNPYFSESDEFDSEGTSSPSSKSPSTAGSGNKTVQSAKTEKLVDKGKVTTIKSKATNKPTTTKSKMPTGTKIKGMAEKQTKLKTTTKQKPVVPKPPANKGKSATPVSANVTTSVGSKIKVPEKNIRQVSDITYKASDKGISSATSVPGKGAIQKQKPTKIGAPSSSSSSFAATPVSAGRSKETSPNLGKRSLSNDSESISIKRARVDAPTEAKKLVKPPIKREEEGRPGPSGSAVNNVKKSKAPTKGSTGNSQQGSLIDESEIRNLILTRKVRVTDLILSFKNRIKEDSRNKDRLLSITKEIATYKDGILVLKGSS</sequence>
<accession>A0A9N9FYP4</accession>
<proteinExistence type="inferred from homology"/>
<evidence type="ECO:0000313" key="10">
    <source>
        <dbReference type="Proteomes" id="UP000789342"/>
    </source>
</evidence>
<evidence type="ECO:0000256" key="4">
    <source>
        <dbReference type="ARBA" id="ARBA00023125"/>
    </source>
</evidence>
<dbReference type="InterPro" id="IPR008851">
    <property type="entry name" value="TFIIF-alpha"/>
</dbReference>
<dbReference type="Pfam" id="PF05793">
    <property type="entry name" value="TFIIF_alpha"/>
    <property type="match status" value="1"/>
</dbReference>
<feature type="compositionally biased region" description="Polar residues" evidence="8">
    <location>
        <begin position="657"/>
        <end position="673"/>
    </location>
</feature>
<evidence type="ECO:0000256" key="3">
    <source>
        <dbReference type="ARBA" id="ARBA00023015"/>
    </source>
</evidence>
<dbReference type="AlphaFoldDB" id="A0A9N9FYP4"/>
<feature type="compositionally biased region" description="Low complexity" evidence="8">
    <location>
        <begin position="556"/>
        <end position="565"/>
    </location>
</feature>
<keyword evidence="10" id="KW-1185">Reference proteome</keyword>
<comment type="similarity">
    <text evidence="2 7">Belongs to the TFIIF alpha subunit family.</text>
</comment>